<name>A0A2S5AEX6_9FLAO</name>
<dbReference type="OrthoDB" id="1452297at2"/>
<proteinExistence type="predicted"/>
<accession>A0A2S5AEX6</accession>
<keyword evidence="2" id="KW-1185">Reference proteome</keyword>
<protein>
    <submittedName>
        <fullName evidence="1">Uncharacterized protein</fullName>
    </submittedName>
</protein>
<dbReference type="RefSeq" id="WP_103804943.1">
    <property type="nucleotide sequence ID" value="NZ_PQVG01000002.1"/>
</dbReference>
<dbReference type="Proteomes" id="UP000237310">
    <property type="component" value="Unassembled WGS sequence"/>
</dbReference>
<comment type="caution">
    <text evidence="1">The sequence shown here is derived from an EMBL/GenBank/DDBJ whole genome shotgun (WGS) entry which is preliminary data.</text>
</comment>
<evidence type="ECO:0000313" key="1">
    <source>
        <dbReference type="EMBL" id="POY40757.1"/>
    </source>
</evidence>
<dbReference type="AlphaFoldDB" id="A0A2S5AEX6"/>
<reference evidence="1 2" key="1">
    <citation type="submission" date="2018-01" db="EMBL/GenBank/DDBJ databases">
        <authorList>
            <person name="Gaut B.S."/>
            <person name="Morton B.R."/>
            <person name="Clegg M.T."/>
            <person name="Duvall M.R."/>
        </authorList>
    </citation>
    <scope>NUCLEOTIDE SEQUENCE [LARGE SCALE GENOMIC DNA]</scope>
    <source>
        <strain evidence="1 2">HR-AY</strain>
    </source>
</reference>
<organism evidence="1 2">
    <name type="scientific">Flavobacterium alvei</name>
    <dbReference type="NCBI Taxonomy" id="2080416"/>
    <lineage>
        <taxon>Bacteria</taxon>
        <taxon>Pseudomonadati</taxon>
        <taxon>Bacteroidota</taxon>
        <taxon>Flavobacteriia</taxon>
        <taxon>Flavobacteriales</taxon>
        <taxon>Flavobacteriaceae</taxon>
        <taxon>Flavobacterium</taxon>
    </lineage>
</organism>
<dbReference type="EMBL" id="PQVG01000002">
    <property type="protein sequence ID" value="POY40757.1"/>
    <property type="molecule type" value="Genomic_DNA"/>
</dbReference>
<gene>
    <name evidence="1" type="ORF">C3L50_04475</name>
</gene>
<evidence type="ECO:0000313" key="2">
    <source>
        <dbReference type="Proteomes" id="UP000237310"/>
    </source>
</evidence>
<sequence>MKIEYKIISKGSLLIKYGNRKTIIHGELTFEPSVFYIDLNSFKNWDSPFENKKISENEKIEITQFLKKEENSTEFLFE</sequence>